<dbReference type="InterPro" id="IPR002119">
    <property type="entry name" value="Histone_H2A"/>
</dbReference>
<feature type="compositionally biased region" description="Polar residues" evidence="7">
    <location>
        <begin position="1"/>
        <end position="11"/>
    </location>
</feature>
<evidence type="ECO:0000313" key="10">
    <source>
        <dbReference type="Proteomes" id="UP000325081"/>
    </source>
</evidence>
<dbReference type="GO" id="GO:0030527">
    <property type="term" value="F:structural constituent of chromatin"/>
    <property type="evidence" value="ECO:0007669"/>
    <property type="project" value="InterPro"/>
</dbReference>
<dbReference type="GO" id="GO:0000786">
    <property type="term" value="C:nucleosome"/>
    <property type="evidence" value="ECO:0007669"/>
    <property type="project" value="UniProtKB-KW"/>
</dbReference>
<evidence type="ECO:0000313" key="9">
    <source>
        <dbReference type="EMBL" id="GER29165.1"/>
    </source>
</evidence>
<dbReference type="Gene3D" id="1.10.20.10">
    <property type="entry name" value="Histone, subunit A"/>
    <property type="match status" value="1"/>
</dbReference>
<feature type="domain" description="Transcription factor CBF/NF-Y/archaeal histone" evidence="8">
    <location>
        <begin position="29"/>
        <end position="92"/>
    </location>
</feature>
<dbReference type="GO" id="GO:0046982">
    <property type="term" value="F:protein heterodimerization activity"/>
    <property type="evidence" value="ECO:0007669"/>
    <property type="project" value="InterPro"/>
</dbReference>
<evidence type="ECO:0000256" key="6">
    <source>
        <dbReference type="RuleBase" id="RU003767"/>
    </source>
</evidence>
<dbReference type="SMART" id="SM00414">
    <property type="entry name" value="H2A"/>
    <property type="match status" value="1"/>
</dbReference>
<keyword evidence="6" id="KW-0238">DNA-binding</keyword>
<proteinExistence type="inferred from homology"/>
<dbReference type="AlphaFoldDB" id="A0A5A7P8L3"/>
<reference evidence="10" key="1">
    <citation type="journal article" date="2019" name="Curr. Biol.">
        <title>Genome Sequence of Striga asiatica Provides Insight into the Evolution of Plant Parasitism.</title>
        <authorList>
            <person name="Yoshida S."/>
            <person name="Kim S."/>
            <person name="Wafula E.K."/>
            <person name="Tanskanen J."/>
            <person name="Kim Y.M."/>
            <person name="Honaas L."/>
            <person name="Yang Z."/>
            <person name="Spallek T."/>
            <person name="Conn C.E."/>
            <person name="Ichihashi Y."/>
            <person name="Cheong K."/>
            <person name="Cui S."/>
            <person name="Der J.P."/>
            <person name="Gundlach H."/>
            <person name="Jiao Y."/>
            <person name="Hori C."/>
            <person name="Ishida J.K."/>
            <person name="Kasahara H."/>
            <person name="Kiba T."/>
            <person name="Kim M.S."/>
            <person name="Koo N."/>
            <person name="Laohavisit A."/>
            <person name="Lee Y.H."/>
            <person name="Lumba S."/>
            <person name="McCourt P."/>
            <person name="Mortimer J.C."/>
            <person name="Mutuku J.M."/>
            <person name="Nomura T."/>
            <person name="Sasaki-Sekimoto Y."/>
            <person name="Seto Y."/>
            <person name="Wang Y."/>
            <person name="Wakatake T."/>
            <person name="Sakakibara H."/>
            <person name="Demura T."/>
            <person name="Yamaguchi S."/>
            <person name="Yoneyama K."/>
            <person name="Manabe R.I."/>
            <person name="Nelson D.C."/>
            <person name="Schulman A.H."/>
            <person name="Timko M.P."/>
            <person name="dePamphilis C.W."/>
            <person name="Choi D."/>
            <person name="Shirasu K."/>
        </authorList>
    </citation>
    <scope>NUCLEOTIDE SEQUENCE [LARGE SCALE GENOMIC DNA]</scope>
    <source>
        <strain evidence="10">cv. UVA1</strain>
    </source>
</reference>
<dbReference type="GO" id="GO:0003677">
    <property type="term" value="F:DNA binding"/>
    <property type="evidence" value="ECO:0007669"/>
    <property type="project" value="UniProtKB-KW"/>
</dbReference>
<comment type="subcellular location">
    <subcellularLocation>
        <location evidence="2">Chromosome</location>
    </subcellularLocation>
    <subcellularLocation>
        <location evidence="1 6">Nucleus</location>
    </subcellularLocation>
</comment>
<dbReference type="InterPro" id="IPR009072">
    <property type="entry name" value="Histone-fold"/>
</dbReference>
<protein>
    <recommendedName>
        <fullName evidence="6">Histone H2A</fullName>
    </recommendedName>
</protein>
<dbReference type="Proteomes" id="UP000325081">
    <property type="component" value="Unassembled WGS sequence"/>
</dbReference>
<feature type="region of interest" description="Disordered" evidence="7">
    <location>
        <begin position="1"/>
        <end position="22"/>
    </location>
</feature>
<evidence type="ECO:0000256" key="5">
    <source>
        <dbReference type="ARBA" id="ARBA00023242"/>
    </source>
</evidence>
<name>A0A5A7P8L3_STRAF</name>
<dbReference type="CDD" id="cd00074">
    <property type="entry name" value="HFD_H2A"/>
    <property type="match status" value="1"/>
</dbReference>
<dbReference type="PROSITE" id="PS00046">
    <property type="entry name" value="HISTONE_H2A"/>
    <property type="match status" value="1"/>
</dbReference>
<dbReference type="Pfam" id="PF00808">
    <property type="entry name" value="CBFD_NFYB_HMF"/>
    <property type="match status" value="1"/>
</dbReference>
<dbReference type="PRINTS" id="PR00620">
    <property type="entry name" value="HISTONEH2A"/>
</dbReference>
<evidence type="ECO:0000259" key="8">
    <source>
        <dbReference type="Pfam" id="PF00808"/>
    </source>
</evidence>
<dbReference type="EMBL" id="BKCP01003336">
    <property type="protein sequence ID" value="GER29165.1"/>
    <property type="molecule type" value="Genomic_DNA"/>
</dbReference>
<organism evidence="9 10">
    <name type="scientific">Striga asiatica</name>
    <name type="common">Asiatic witchweed</name>
    <name type="synonym">Buchnera asiatica</name>
    <dbReference type="NCBI Taxonomy" id="4170"/>
    <lineage>
        <taxon>Eukaryota</taxon>
        <taxon>Viridiplantae</taxon>
        <taxon>Streptophyta</taxon>
        <taxon>Embryophyta</taxon>
        <taxon>Tracheophyta</taxon>
        <taxon>Spermatophyta</taxon>
        <taxon>Magnoliopsida</taxon>
        <taxon>eudicotyledons</taxon>
        <taxon>Gunneridae</taxon>
        <taxon>Pentapetalae</taxon>
        <taxon>asterids</taxon>
        <taxon>lamiids</taxon>
        <taxon>Lamiales</taxon>
        <taxon>Orobanchaceae</taxon>
        <taxon>Buchnereae</taxon>
        <taxon>Striga</taxon>
    </lineage>
</organism>
<evidence type="ECO:0000256" key="1">
    <source>
        <dbReference type="ARBA" id="ARBA00004123"/>
    </source>
</evidence>
<gene>
    <name evidence="9" type="ORF">STAS_05001</name>
</gene>
<dbReference type="PANTHER" id="PTHR23430">
    <property type="entry name" value="HISTONE H2A"/>
    <property type="match status" value="1"/>
</dbReference>
<dbReference type="SUPFAM" id="SSF47113">
    <property type="entry name" value="Histone-fold"/>
    <property type="match status" value="1"/>
</dbReference>
<evidence type="ECO:0000256" key="3">
    <source>
        <dbReference type="ARBA" id="ARBA00010691"/>
    </source>
</evidence>
<dbReference type="InterPro" id="IPR003958">
    <property type="entry name" value="CBFA_NFYB_domain"/>
</dbReference>
<keyword evidence="10" id="KW-1185">Reference proteome</keyword>
<sequence length="164" mass="17776">MSSTGESSSRKGNSKAAKSKSRIAEAGLTFPVDKVNKDLKKGKYANRIYTAAAVHLTAVLECLASEVLKAAGDESVKENKKRIHPGHLKQAVKNNDELMQLLQDVTIPSADVAPRGGKWNPITKVPTIRFDRASIRQFKSGYDSALSEAPASATILHCSNWKKS</sequence>
<evidence type="ECO:0000256" key="7">
    <source>
        <dbReference type="SAM" id="MobiDB-lite"/>
    </source>
</evidence>
<comment type="subunit">
    <text evidence="6">The nucleosome is a histone octamer containing two molecules each of H2A, H2B, H3 and H4 assembled in one H3-H4 heterotetramer and two H2A-H2B heterodimers. The octamer wraps approximately 147 bp of DNA.</text>
</comment>
<keyword evidence="5 6" id="KW-0539">Nucleus</keyword>
<evidence type="ECO:0000256" key="4">
    <source>
        <dbReference type="ARBA" id="ARBA00022454"/>
    </source>
</evidence>
<keyword evidence="6" id="KW-0544">Nucleosome core</keyword>
<accession>A0A5A7P8L3</accession>
<comment type="caution">
    <text evidence="9">The sequence shown here is derived from an EMBL/GenBank/DDBJ whole genome shotgun (WGS) entry which is preliminary data.</text>
</comment>
<keyword evidence="4 6" id="KW-0158">Chromosome</keyword>
<dbReference type="GO" id="GO:0005634">
    <property type="term" value="C:nucleus"/>
    <property type="evidence" value="ECO:0007669"/>
    <property type="project" value="UniProtKB-SubCell"/>
</dbReference>
<dbReference type="InterPro" id="IPR032458">
    <property type="entry name" value="Histone_H2A_CS"/>
</dbReference>
<comment type="similarity">
    <text evidence="3 6">Belongs to the histone H2A family.</text>
</comment>
<evidence type="ECO:0000256" key="2">
    <source>
        <dbReference type="ARBA" id="ARBA00004286"/>
    </source>
</evidence>
<dbReference type="OrthoDB" id="10266770at2759"/>